<feature type="domain" description="Flagellar hook protein FlgE/F/G-like D1" evidence="5">
    <location>
        <begin position="96"/>
        <end position="168"/>
    </location>
</feature>
<keyword evidence="7" id="KW-1185">Reference proteome</keyword>
<dbReference type="InterPro" id="IPR001444">
    <property type="entry name" value="Flag_bb_rod_N"/>
</dbReference>
<evidence type="ECO:0000259" key="5">
    <source>
        <dbReference type="Pfam" id="PF22692"/>
    </source>
</evidence>
<protein>
    <submittedName>
        <fullName evidence="6">Flagellar hook-basal body protein</fullName>
    </submittedName>
</protein>
<dbReference type="Pfam" id="PF00460">
    <property type="entry name" value="Flg_bb_rod"/>
    <property type="match status" value="1"/>
</dbReference>
<dbReference type="InterPro" id="IPR020013">
    <property type="entry name" value="Flagellar_FlgE/F/G"/>
</dbReference>
<dbReference type="InterPro" id="IPR053967">
    <property type="entry name" value="LlgE_F_G-like_D1"/>
</dbReference>
<dbReference type="SUPFAM" id="SSF117143">
    <property type="entry name" value="Flagellar hook protein flgE"/>
    <property type="match status" value="1"/>
</dbReference>
<evidence type="ECO:0000259" key="4">
    <source>
        <dbReference type="Pfam" id="PF06429"/>
    </source>
</evidence>
<keyword evidence="6" id="KW-0966">Cell projection</keyword>
<accession>A0AA96RFK6</accession>
<keyword evidence="6" id="KW-0969">Cilium</keyword>
<dbReference type="KEGG" id="paun:MJA45_00410"/>
<evidence type="ECO:0000313" key="6">
    <source>
        <dbReference type="EMBL" id="WNQ11576.1"/>
    </source>
</evidence>
<gene>
    <name evidence="6" type="ORF">MJA45_00410</name>
</gene>
<dbReference type="NCBIfam" id="TIGR03506">
    <property type="entry name" value="FlgEFG_subfam"/>
    <property type="match status" value="1"/>
</dbReference>
<comment type="similarity">
    <text evidence="1 2">Belongs to the flagella basal body rod proteins family.</text>
</comment>
<dbReference type="InterPro" id="IPR010930">
    <property type="entry name" value="Flg_bb/hook_C_dom"/>
</dbReference>
<dbReference type="InterPro" id="IPR037925">
    <property type="entry name" value="FlgE/F/G-like"/>
</dbReference>
<comment type="subcellular location">
    <subcellularLocation>
        <location evidence="2">Bacterial flagellum basal body</location>
    </subcellularLocation>
</comment>
<dbReference type="EMBL" id="CP130318">
    <property type="protein sequence ID" value="WNQ11576.1"/>
    <property type="molecule type" value="Genomic_DNA"/>
</dbReference>
<keyword evidence="2" id="KW-0975">Bacterial flagellum</keyword>
<dbReference type="PANTHER" id="PTHR30435">
    <property type="entry name" value="FLAGELLAR PROTEIN"/>
    <property type="match status" value="1"/>
</dbReference>
<name>A0AA96RFK6_9BACL</name>
<reference evidence="6 7" key="1">
    <citation type="submission" date="2022-02" db="EMBL/GenBank/DDBJ databases">
        <title>Paenibacillus sp. MBLB1776 Whole Genome Shotgun Sequencing.</title>
        <authorList>
            <person name="Hwang C.Y."/>
            <person name="Cho E.-S."/>
            <person name="Seo M.-J."/>
        </authorList>
    </citation>
    <scope>NUCLEOTIDE SEQUENCE [LARGE SCALE GENOMIC DNA]</scope>
    <source>
        <strain evidence="6 7">MBLB1776</strain>
    </source>
</reference>
<dbReference type="Pfam" id="PF06429">
    <property type="entry name" value="Flg_bbr_C"/>
    <property type="match status" value="1"/>
</dbReference>
<evidence type="ECO:0000313" key="7">
    <source>
        <dbReference type="Proteomes" id="UP001305702"/>
    </source>
</evidence>
<dbReference type="PROSITE" id="PS00588">
    <property type="entry name" value="FLAGELLA_BB_ROD"/>
    <property type="match status" value="1"/>
</dbReference>
<dbReference type="RefSeq" id="WP_315605353.1">
    <property type="nucleotide sequence ID" value="NZ_CP130318.1"/>
</dbReference>
<feature type="domain" description="Flagellar basal body rod protein N-terminal" evidence="3">
    <location>
        <begin position="12"/>
        <end position="35"/>
    </location>
</feature>
<dbReference type="Pfam" id="PF22692">
    <property type="entry name" value="LlgE_F_G_D1"/>
    <property type="match status" value="1"/>
</dbReference>
<dbReference type="Proteomes" id="UP001305702">
    <property type="component" value="Chromosome"/>
</dbReference>
<dbReference type="AlphaFoldDB" id="A0AA96RFK6"/>
<dbReference type="PANTHER" id="PTHR30435:SF19">
    <property type="entry name" value="FLAGELLAR BASAL-BODY ROD PROTEIN FLGG"/>
    <property type="match status" value="1"/>
</dbReference>
<proteinExistence type="inferred from homology"/>
<dbReference type="GO" id="GO:0009425">
    <property type="term" value="C:bacterial-type flagellum basal body"/>
    <property type="evidence" value="ECO:0007669"/>
    <property type="project" value="UniProtKB-SubCell"/>
</dbReference>
<feature type="domain" description="Flagellar basal-body/hook protein C-terminal" evidence="4">
    <location>
        <begin position="233"/>
        <end position="278"/>
    </location>
</feature>
<evidence type="ECO:0000256" key="2">
    <source>
        <dbReference type="RuleBase" id="RU362116"/>
    </source>
</evidence>
<sequence>MNPSLINSMVTMHGLQQKLDVLANNMANLNTAGYKRKEATFEDILNNVKQQPQSFQKEGRLSPLGYTQGWGAKLSQVQTDLSQGTLNPTGLDTDLALEGGALFELQTPDGETAYTRNGAFELTVNPNDPTNVYLATKDGNYIKGVDNLPIKVPAGMKMVVDEGGVVTAFRESDPASGSVPVGQLKLVRVIRPAYLQEVGDNLYTVPAGLNNPPGSIVRDVNPASPLEEKVAVRQGYLEQSNVSLSDEMTELLTVQRAFQLTSRAVSSSDMMMNMANNLRG</sequence>
<keyword evidence="6" id="KW-0282">Flagellum</keyword>
<evidence type="ECO:0000259" key="3">
    <source>
        <dbReference type="Pfam" id="PF00460"/>
    </source>
</evidence>
<evidence type="ECO:0000256" key="1">
    <source>
        <dbReference type="ARBA" id="ARBA00009677"/>
    </source>
</evidence>
<organism evidence="6 7">
    <name type="scientific">Paenibacillus aurantius</name>
    <dbReference type="NCBI Taxonomy" id="2918900"/>
    <lineage>
        <taxon>Bacteria</taxon>
        <taxon>Bacillati</taxon>
        <taxon>Bacillota</taxon>
        <taxon>Bacilli</taxon>
        <taxon>Bacillales</taxon>
        <taxon>Paenibacillaceae</taxon>
        <taxon>Paenibacillus</taxon>
    </lineage>
</organism>
<dbReference type="GO" id="GO:0071978">
    <property type="term" value="P:bacterial-type flagellum-dependent swarming motility"/>
    <property type="evidence" value="ECO:0007669"/>
    <property type="project" value="TreeGrafter"/>
</dbReference>
<dbReference type="InterPro" id="IPR019776">
    <property type="entry name" value="Flagellar_basal_body_rod_CS"/>
</dbReference>